<name>A0A1G5DIU0_9BACT</name>
<dbReference type="Pfam" id="PF00389">
    <property type="entry name" value="2-Hacid_dh"/>
    <property type="match status" value="1"/>
</dbReference>
<dbReference type="EMBL" id="FMUX01000004">
    <property type="protein sequence ID" value="SCY14595.1"/>
    <property type="molecule type" value="Genomic_DNA"/>
</dbReference>
<evidence type="ECO:0000256" key="1">
    <source>
        <dbReference type="ARBA" id="ARBA00023002"/>
    </source>
</evidence>
<gene>
    <name evidence="5" type="ORF">SAMN05216233_104215</name>
</gene>
<comment type="similarity">
    <text evidence="2">Belongs to the D-isomer specific 2-hydroxyacid dehydrogenase family.</text>
</comment>
<dbReference type="OrthoDB" id="9793626at2"/>
<organism evidence="5 6">
    <name type="scientific">Desulfoluna spongiiphila</name>
    <dbReference type="NCBI Taxonomy" id="419481"/>
    <lineage>
        <taxon>Bacteria</taxon>
        <taxon>Pseudomonadati</taxon>
        <taxon>Thermodesulfobacteriota</taxon>
        <taxon>Desulfobacteria</taxon>
        <taxon>Desulfobacterales</taxon>
        <taxon>Desulfolunaceae</taxon>
        <taxon>Desulfoluna</taxon>
    </lineage>
</organism>
<dbReference type="PROSITE" id="PS00670">
    <property type="entry name" value="D_2_HYDROXYACID_DH_2"/>
    <property type="match status" value="1"/>
</dbReference>
<feature type="domain" description="D-isomer specific 2-hydroxyacid dehydrogenase catalytic" evidence="3">
    <location>
        <begin position="39"/>
        <end position="304"/>
    </location>
</feature>
<evidence type="ECO:0000313" key="6">
    <source>
        <dbReference type="Proteomes" id="UP000198870"/>
    </source>
</evidence>
<keyword evidence="1 2" id="KW-0560">Oxidoreductase</keyword>
<dbReference type="InterPro" id="IPR036291">
    <property type="entry name" value="NAD(P)-bd_dom_sf"/>
</dbReference>
<dbReference type="PANTHER" id="PTHR10996">
    <property type="entry name" value="2-HYDROXYACID DEHYDROGENASE-RELATED"/>
    <property type="match status" value="1"/>
</dbReference>
<sequence>MPTILITTSSFGTHDTTPLDRLTRSGFEVVRNPFGRRLTEREVSVLIREHAPVGIVAGVEPLTGKVLEGAGGLKVISRCGIGLDSVALDTAARLGISVLTTPDAPVVPVAELTLGMMLSLLRGIHRVDSRIRCGGWDRHMGGLLSGKTVGIIGYGRVGACVQALLGPFRCRVMVSDPRCLSSLPHPCRQVPMDELLAASDIVTIHVPYTPETRHLINGEGLSAMKKGAFLINASRGGLVDEAALHHALESGTLGGAALDTFEEEPYKGVLIGLETVLLTAHIGSYAKEGRVMMEKEAVDGLLDLLGRT</sequence>
<evidence type="ECO:0000313" key="5">
    <source>
        <dbReference type="EMBL" id="SCY14595.1"/>
    </source>
</evidence>
<dbReference type="PROSITE" id="PS00671">
    <property type="entry name" value="D_2_HYDROXYACID_DH_3"/>
    <property type="match status" value="1"/>
</dbReference>
<evidence type="ECO:0000259" key="4">
    <source>
        <dbReference type="Pfam" id="PF02826"/>
    </source>
</evidence>
<dbReference type="AlphaFoldDB" id="A0A1G5DIU0"/>
<dbReference type="Gene3D" id="3.40.50.720">
    <property type="entry name" value="NAD(P)-binding Rossmann-like Domain"/>
    <property type="match status" value="2"/>
</dbReference>
<dbReference type="InterPro" id="IPR050223">
    <property type="entry name" value="D-isomer_2-hydroxyacid_DH"/>
</dbReference>
<evidence type="ECO:0000256" key="2">
    <source>
        <dbReference type="RuleBase" id="RU003719"/>
    </source>
</evidence>
<dbReference type="CDD" id="cd12172">
    <property type="entry name" value="PGDH_like_2"/>
    <property type="match status" value="1"/>
</dbReference>
<protein>
    <submittedName>
        <fullName evidence="5">D-3-phosphoglycerate dehydrogenase</fullName>
    </submittedName>
</protein>
<dbReference type="SUPFAM" id="SSF51735">
    <property type="entry name" value="NAD(P)-binding Rossmann-fold domains"/>
    <property type="match status" value="1"/>
</dbReference>
<dbReference type="Pfam" id="PF02826">
    <property type="entry name" value="2-Hacid_dh_C"/>
    <property type="match status" value="1"/>
</dbReference>
<dbReference type="Proteomes" id="UP000198870">
    <property type="component" value="Unassembled WGS sequence"/>
</dbReference>
<dbReference type="SUPFAM" id="SSF52283">
    <property type="entry name" value="Formate/glycerate dehydrogenase catalytic domain-like"/>
    <property type="match status" value="1"/>
</dbReference>
<dbReference type="GO" id="GO:0016618">
    <property type="term" value="F:hydroxypyruvate reductase [NAD(P)H] activity"/>
    <property type="evidence" value="ECO:0007669"/>
    <property type="project" value="TreeGrafter"/>
</dbReference>
<dbReference type="GO" id="GO:0030267">
    <property type="term" value="F:glyoxylate reductase (NADPH) activity"/>
    <property type="evidence" value="ECO:0007669"/>
    <property type="project" value="TreeGrafter"/>
</dbReference>
<accession>A0A1G5DIU0</accession>
<dbReference type="InterPro" id="IPR006139">
    <property type="entry name" value="D-isomer_2_OHA_DH_cat_dom"/>
</dbReference>
<dbReference type="InterPro" id="IPR006140">
    <property type="entry name" value="D-isomer_DH_NAD-bd"/>
</dbReference>
<reference evidence="5 6" key="1">
    <citation type="submission" date="2016-10" db="EMBL/GenBank/DDBJ databases">
        <authorList>
            <person name="de Groot N.N."/>
        </authorList>
    </citation>
    <scope>NUCLEOTIDE SEQUENCE [LARGE SCALE GENOMIC DNA]</scope>
    <source>
        <strain evidence="5 6">AA1</strain>
    </source>
</reference>
<dbReference type="GO" id="GO:0051287">
    <property type="term" value="F:NAD binding"/>
    <property type="evidence" value="ECO:0007669"/>
    <property type="project" value="InterPro"/>
</dbReference>
<keyword evidence="6" id="KW-1185">Reference proteome</keyword>
<dbReference type="STRING" id="419481.SAMN05216233_104215"/>
<evidence type="ECO:0000259" key="3">
    <source>
        <dbReference type="Pfam" id="PF00389"/>
    </source>
</evidence>
<dbReference type="GO" id="GO:0005829">
    <property type="term" value="C:cytosol"/>
    <property type="evidence" value="ECO:0007669"/>
    <property type="project" value="TreeGrafter"/>
</dbReference>
<proteinExistence type="inferred from homology"/>
<dbReference type="InterPro" id="IPR029753">
    <property type="entry name" value="D-isomer_DH_CS"/>
</dbReference>
<feature type="domain" description="D-isomer specific 2-hydroxyacid dehydrogenase NAD-binding" evidence="4">
    <location>
        <begin position="114"/>
        <end position="283"/>
    </location>
</feature>
<dbReference type="PANTHER" id="PTHR10996:SF283">
    <property type="entry name" value="GLYOXYLATE_HYDROXYPYRUVATE REDUCTASE B"/>
    <property type="match status" value="1"/>
</dbReference>